<evidence type="ECO:0000313" key="2">
    <source>
        <dbReference type="Proteomes" id="UP001549320"/>
    </source>
</evidence>
<keyword evidence="2" id="KW-1185">Reference proteome</keyword>
<dbReference type="Proteomes" id="UP001549320">
    <property type="component" value="Unassembled WGS sequence"/>
</dbReference>
<accession>A0ABV2Q6V3</accession>
<protein>
    <submittedName>
        <fullName evidence="1">DNA-binding transcriptional regulator AlpA</fullName>
    </submittedName>
</protein>
<evidence type="ECO:0000313" key="1">
    <source>
        <dbReference type="EMBL" id="MET4576756.1"/>
    </source>
</evidence>
<proteinExistence type="predicted"/>
<name>A0ABV2Q6V3_9BURK</name>
<dbReference type="GO" id="GO:0003677">
    <property type="term" value="F:DNA binding"/>
    <property type="evidence" value="ECO:0007669"/>
    <property type="project" value="UniProtKB-KW"/>
</dbReference>
<reference evidence="1 2" key="1">
    <citation type="submission" date="2024-06" db="EMBL/GenBank/DDBJ databases">
        <title>Sorghum-associated microbial communities from plants grown in Nebraska, USA.</title>
        <authorList>
            <person name="Schachtman D."/>
        </authorList>
    </citation>
    <scope>NUCLEOTIDE SEQUENCE [LARGE SCALE GENOMIC DNA]</scope>
    <source>
        <strain evidence="1 2">2709</strain>
    </source>
</reference>
<dbReference type="Gene3D" id="1.10.238.160">
    <property type="match status" value="1"/>
</dbReference>
<comment type="caution">
    <text evidence="1">The sequence shown here is derived from an EMBL/GenBank/DDBJ whole genome shotgun (WGS) entry which is preliminary data.</text>
</comment>
<keyword evidence="1" id="KW-0238">DNA-binding</keyword>
<dbReference type="RefSeq" id="WP_354442819.1">
    <property type="nucleotide sequence ID" value="NZ_JBEPSH010000003.1"/>
</dbReference>
<sequence>MAIATKKNVADQMLAAMNCPAAHLRIATVELMVGRKRAWLYKSAADGSFPRPVARGRWRAGDVLMWLSRGEPNALEVTSTHQ</sequence>
<gene>
    <name evidence="1" type="ORF">ABIE13_001865</name>
</gene>
<organism evidence="1 2">
    <name type="scientific">Ottowia thiooxydans</name>
    <dbReference type="NCBI Taxonomy" id="219182"/>
    <lineage>
        <taxon>Bacteria</taxon>
        <taxon>Pseudomonadati</taxon>
        <taxon>Pseudomonadota</taxon>
        <taxon>Betaproteobacteria</taxon>
        <taxon>Burkholderiales</taxon>
        <taxon>Comamonadaceae</taxon>
        <taxon>Ottowia</taxon>
    </lineage>
</organism>
<dbReference type="EMBL" id="JBEPSH010000003">
    <property type="protein sequence ID" value="MET4576756.1"/>
    <property type="molecule type" value="Genomic_DNA"/>
</dbReference>